<keyword evidence="1" id="KW-0813">Transport</keyword>
<evidence type="ECO:0000313" key="9">
    <source>
        <dbReference type="EMBL" id="MDP1521467.1"/>
    </source>
</evidence>
<evidence type="ECO:0000256" key="3">
    <source>
        <dbReference type="ARBA" id="ARBA00022723"/>
    </source>
</evidence>
<dbReference type="PROSITE" id="PS51007">
    <property type="entry name" value="CYTC"/>
    <property type="match status" value="1"/>
</dbReference>
<evidence type="ECO:0000256" key="2">
    <source>
        <dbReference type="ARBA" id="ARBA00022617"/>
    </source>
</evidence>
<evidence type="ECO:0000313" key="10">
    <source>
        <dbReference type="Proteomes" id="UP001178354"/>
    </source>
</evidence>
<name>A0AAW8B7C8_9GAMM</name>
<accession>A0AAW8B7C8</accession>
<reference evidence="9" key="2">
    <citation type="submission" date="2023-08" db="EMBL/GenBank/DDBJ databases">
        <authorList>
            <person name="Luo J."/>
        </authorList>
    </citation>
    <scope>NUCLEOTIDE SEQUENCE</scope>
    <source>
        <strain evidence="9">DSM 25064</strain>
    </source>
</reference>
<organism evidence="9 10">
    <name type="scientific">Porticoccus litoralis</name>
    <dbReference type="NCBI Taxonomy" id="434086"/>
    <lineage>
        <taxon>Bacteria</taxon>
        <taxon>Pseudomonadati</taxon>
        <taxon>Pseudomonadota</taxon>
        <taxon>Gammaproteobacteria</taxon>
        <taxon>Cellvibrionales</taxon>
        <taxon>Porticoccaceae</taxon>
        <taxon>Porticoccus</taxon>
    </lineage>
</organism>
<dbReference type="Proteomes" id="UP001178354">
    <property type="component" value="Unassembled WGS sequence"/>
</dbReference>
<dbReference type="InterPro" id="IPR002323">
    <property type="entry name" value="Cyt_CIE"/>
</dbReference>
<keyword evidence="5 6" id="KW-0408">Iron</keyword>
<keyword evidence="7" id="KW-0732">Signal</keyword>
<dbReference type="PANTHER" id="PTHR40942">
    <property type="match status" value="1"/>
</dbReference>
<dbReference type="InterPro" id="IPR036909">
    <property type="entry name" value="Cyt_c-like_dom_sf"/>
</dbReference>
<dbReference type="InterPro" id="IPR009056">
    <property type="entry name" value="Cyt_c-like_dom"/>
</dbReference>
<evidence type="ECO:0000256" key="4">
    <source>
        <dbReference type="ARBA" id="ARBA00022982"/>
    </source>
</evidence>
<protein>
    <submittedName>
        <fullName evidence="9">C-type cytochrome</fullName>
    </submittedName>
</protein>
<feature type="chain" id="PRO_5043342160" evidence="7">
    <location>
        <begin position="22"/>
        <end position="146"/>
    </location>
</feature>
<dbReference type="RefSeq" id="WP_305171131.1">
    <property type="nucleotide sequence ID" value="NZ_JAUUUU010000007.1"/>
</dbReference>
<dbReference type="PRINTS" id="PR00607">
    <property type="entry name" value="CYTCHROMECIE"/>
</dbReference>
<sequence>MSQLKKTGLAAVALLLALGIAGCGSESEEVKLTSAQEKAMTERLAPEGEVVLEKDVPAAPVAAASGPRSGEEIYNSKCTACHTSGAAGAPKLGSAGDWEPRLAQGVDALYSNAVNGIRGMPAKGLCMDCSADEIHAAVDYILENSK</sequence>
<reference evidence="9" key="1">
    <citation type="journal article" date="2010" name="Int. J. Syst. Evol. Microbiol.">
        <title>Porticoccus litoralis gen. nov., sp. nov., a gammaproteobacterium isolated from the Yellow Sea.</title>
        <authorList>
            <person name="Oh H.M."/>
            <person name="Kim H."/>
            <person name="Kim K.M."/>
            <person name="Min G.S."/>
            <person name="Cho J.C."/>
        </authorList>
    </citation>
    <scope>NUCLEOTIDE SEQUENCE</scope>
    <source>
        <strain evidence="9">DSM 25064</strain>
    </source>
</reference>
<gene>
    <name evidence="9" type="ORF">Q8A57_10850</name>
</gene>
<dbReference type="GO" id="GO:0020037">
    <property type="term" value="F:heme binding"/>
    <property type="evidence" value="ECO:0007669"/>
    <property type="project" value="InterPro"/>
</dbReference>
<keyword evidence="3 6" id="KW-0479">Metal-binding</keyword>
<comment type="caution">
    <text evidence="9">The sequence shown here is derived from an EMBL/GenBank/DDBJ whole genome shotgun (WGS) entry which is preliminary data.</text>
</comment>
<dbReference type="Pfam" id="PF13442">
    <property type="entry name" value="Cytochrome_CBB3"/>
    <property type="match status" value="1"/>
</dbReference>
<dbReference type="Gene3D" id="1.10.760.10">
    <property type="entry name" value="Cytochrome c-like domain"/>
    <property type="match status" value="1"/>
</dbReference>
<dbReference type="GO" id="GO:0005506">
    <property type="term" value="F:iron ion binding"/>
    <property type="evidence" value="ECO:0007669"/>
    <property type="project" value="InterPro"/>
</dbReference>
<dbReference type="GO" id="GO:0009055">
    <property type="term" value="F:electron transfer activity"/>
    <property type="evidence" value="ECO:0007669"/>
    <property type="project" value="InterPro"/>
</dbReference>
<dbReference type="AlphaFoldDB" id="A0AAW8B7C8"/>
<dbReference type="EMBL" id="JAUUUU010000007">
    <property type="protein sequence ID" value="MDP1521467.1"/>
    <property type="molecule type" value="Genomic_DNA"/>
</dbReference>
<proteinExistence type="predicted"/>
<keyword evidence="4" id="KW-0249">Electron transport</keyword>
<evidence type="ECO:0000256" key="6">
    <source>
        <dbReference type="PROSITE-ProRule" id="PRU00433"/>
    </source>
</evidence>
<keyword evidence="2 6" id="KW-0349">Heme</keyword>
<evidence type="ECO:0000259" key="8">
    <source>
        <dbReference type="PROSITE" id="PS51007"/>
    </source>
</evidence>
<evidence type="ECO:0000256" key="1">
    <source>
        <dbReference type="ARBA" id="ARBA00022448"/>
    </source>
</evidence>
<dbReference type="PANTHER" id="PTHR40942:SF2">
    <property type="entry name" value="CYTOCHROME-RELATED"/>
    <property type="match status" value="1"/>
</dbReference>
<dbReference type="SUPFAM" id="SSF46626">
    <property type="entry name" value="Cytochrome c"/>
    <property type="match status" value="1"/>
</dbReference>
<evidence type="ECO:0000256" key="7">
    <source>
        <dbReference type="SAM" id="SignalP"/>
    </source>
</evidence>
<keyword evidence="10" id="KW-1185">Reference proteome</keyword>
<feature type="domain" description="Cytochrome c" evidence="8">
    <location>
        <begin position="65"/>
        <end position="145"/>
    </location>
</feature>
<dbReference type="PROSITE" id="PS51257">
    <property type="entry name" value="PROKAR_LIPOPROTEIN"/>
    <property type="match status" value="1"/>
</dbReference>
<feature type="signal peptide" evidence="7">
    <location>
        <begin position="1"/>
        <end position="21"/>
    </location>
</feature>
<evidence type="ECO:0000256" key="5">
    <source>
        <dbReference type="ARBA" id="ARBA00023004"/>
    </source>
</evidence>